<dbReference type="InterPro" id="IPR025157">
    <property type="entry name" value="Hemagglutinin_rpt"/>
</dbReference>
<name>A0ABY1BRR8_9PSED</name>
<reference evidence="2 3" key="1">
    <citation type="submission" date="2016-10" db="EMBL/GenBank/DDBJ databases">
        <authorList>
            <person name="Varghese N."/>
            <person name="Submissions S."/>
        </authorList>
    </citation>
    <scope>NUCLEOTIDE SEQUENCE [LARGE SCALE GENOMIC DNA]</scope>
    <source>
        <strain evidence="2 3">CIP 109853</strain>
    </source>
</reference>
<evidence type="ECO:0000313" key="2">
    <source>
        <dbReference type="EMBL" id="SER46994.1"/>
    </source>
</evidence>
<dbReference type="EMBL" id="FOFP01000034">
    <property type="protein sequence ID" value="SER46994.1"/>
    <property type="molecule type" value="Genomic_DNA"/>
</dbReference>
<dbReference type="Pfam" id="PF13332">
    <property type="entry name" value="Fil_haemagg_2"/>
    <property type="match status" value="1"/>
</dbReference>
<comment type="caution">
    <text evidence="2">The sequence shown here is derived from an EMBL/GenBank/DDBJ whole genome shotgun (WGS) entry which is preliminary data.</text>
</comment>
<proteinExistence type="predicted"/>
<sequence>MSRLRIAVTPGTQQQSVKDLTTSQQNTDSKGSSASVGIGFSLGGSSNGFTLNLGVTGSRGQADGDELTHTNTRIEAGNALLLQSGRDTNIKGAVATGKQVVAQSQHRKPARHQHLKGLESDVGGHVQACSQGGTCDGYNLFPQDSNFNNSAYKFFMRI</sequence>
<feature type="compositionally biased region" description="Polar residues" evidence="1">
    <location>
        <begin position="10"/>
        <end position="34"/>
    </location>
</feature>
<dbReference type="RefSeq" id="WP_167362839.1">
    <property type="nucleotide sequence ID" value="NZ_FOFP01000034.1"/>
</dbReference>
<gene>
    <name evidence="2" type="ORF">SAMN05216600_1348</name>
</gene>
<evidence type="ECO:0000313" key="3">
    <source>
        <dbReference type="Proteomes" id="UP000198512"/>
    </source>
</evidence>
<organism evidence="2 3">
    <name type="scientific">Pseudomonas cuatrocienegasensis</name>
    <dbReference type="NCBI Taxonomy" id="543360"/>
    <lineage>
        <taxon>Bacteria</taxon>
        <taxon>Pseudomonadati</taxon>
        <taxon>Pseudomonadota</taxon>
        <taxon>Gammaproteobacteria</taxon>
        <taxon>Pseudomonadales</taxon>
        <taxon>Pseudomonadaceae</taxon>
        <taxon>Pseudomonas</taxon>
    </lineage>
</organism>
<keyword evidence="3" id="KW-1185">Reference proteome</keyword>
<accession>A0ABY1BRR8</accession>
<dbReference type="Proteomes" id="UP000198512">
    <property type="component" value="Unassembled WGS sequence"/>
</dbReference>
<evidence type="ECO:0000256" key="1">
    <source>
        <dbReference type="SAM" id="MobiDB-lite"/>
    </source>
</evidence>
<feature type="region of interest" description="Disordered" evidence="1">
    <location>
        <begin position="1"/>
        <end position="34"/>
    </location>
</feature>
<protein>
    <submittedName>
        <fullName evidence="2">Haemagluttinin repeat-containing protein</fullName>
    </submittedName>
</protein>